<evidence type="ECO:0000313" key="3">
    <source>
        <dbReference type="EMBL" id="EWM28461.1"/>
    </source>
</evidence>
<organism evidence="3 4">
    <name type="scientific">Nannochloropsis gaditana</name>
    <dbReference type="NCBI Taxonomy" id="72520"/>
    <lineage>
        <taxon>Eukaryota</taxon>
        <taxon>Sar</taxon>
        <taxon>Stramenopiles</taxon>
        <taxon>Ochrophyta</taxon>
        <taxon>Eustigmatophyceae</taxon>
        <taxon>Eustigmatales</taxon>
        <taxon>Monodopsidaceae</taxon>
        <taxon>Nannochloropsis</taxon>
    </lineage>
</organism>
<reference evidence="3 4" key="1">
    <citation type="journal article" date="2014" name="Mol. Plant">
        <title>Chromosome Scale Genome Assembly and Transcriptome Profiling of Nannochloropsis gaditana in Nitrogen Depletion.</title>
        <authorList>
            <person name="Corteggiani Carpinelli E."/>
            <person name="Telatin A."/>
            <person name="Vitulo N."/>
            <person name="Forcato C."/>
            <person name="D'Angelo M."/>
            <person name="Schiavon R."/>
            <person name="Vezzi A."/>
            <person name="Giacometti G.M."/>
            <person name="Morosinotto T."/>
            <person name="Valle G."/>
        </authorList>
    </citation>
    <scope>NUCLEOTIDE SEQUENCE [LARGE SCALE GENOMIC DNA]</scope>
    <source>
        <strain evidence="3 4">B-31</strain>
    </source>
</reference>
<dbReference type="SUPFAM" id="SSF46950">
    <property type="entry name" value="Double-stranded DNA-binding domain"/>
    <property type="match status" value="1"/>
</dbReference>
<dbReference type="GO" id="GO:0005634">
    <property type="term" value="C:nucleus"/>
    <property type="evidence" value="ECO:0007669"/>
    <property type="project" value="TreeGrafter"/>
</dbReference>
<dbReference type="PANTHER" id="PTHR10840">
    <property type="entry name" value="PROGRAMMED CELL DEATH PROTEIN 5"/>
    <property type="match status" value="1"/>
</dbReference>
<feature type="region of interest" description="Disordered" evidence="2">
    <location>
        <begin position="1"/>
        <end position="39"/>
    </location>
</feature>
<dbReference type="InterPro" id="IPR002836">
    <property type="entry name" value="PDCD5-like"/>
</dbReference>
<keyword evidence="4" id="KW-1185">Reference proteome</keyword>
<evidence type="ECO:0000313" key="4">
    <source>
        <dbReference type="Proteomes" id="UP000019335"/>
    </source>
</evidence>
<dbReference type="InterPro" id="IPR036883">
    <property type="entry name" value="PDCD5-like_sf"/>
</dbReference>
<sequence>MEPAGELDLPPGFTAAGAGMSGAGGRGMSTEEMEAQKAKHAEMEERRQFMLDQILSPEAKERLARIAIVRKEKVRGVQDMLIQAATSGRLRGKVSEEQLIEMLEQVSSQVDKKATKVTIQRRRCLDEDEDDNDDDML</sequence>
<comment type="similarity">
    <text evidence="1">Belongs to the PDCD5 family.</text>
</comment>
<name>W7U6K2_9STRA</name>
<evidence type="ECO:0000256" key="2">
    <source>
        <dbReference type="SAM" id="MobiDB-lite"/>
    </source>
</evidence>
<accession>W7U6K2</accession>
<dbReference type="Proteomes" id="UP000019335">
    <property type="component" value="Chromosome 4"/>
</dbReference>
<dbReference type="Pfam" id="PF01984">
    <property type="entry name" value="dsDNA_bind"/>
    <property type="match status" value="1"/>
</dbReference>
<dbReference type="Gene3D" id="1.10.8.140">
    <property type="entry name" value="PDCD5-like"/>
    <property type="match status" value="1"/>
</dbReference>
<dbReference type="AlphaFoldDB" id="W7U6K2"/>
<evidence type="ECO:0000256" key="1">
    <source>
        <dbReference type="ARBA" id="ARBA00010490"/>
    </source>
</evidence>
<gene>
    <name evidence="3" type="ORF">Naga_100617g2</name>
</gene>
<dbReference type="GO" id="GO:0005829">
    <property type="term" value="C:cytosol"/>
    <property type="evidence" value="ECO:0007669"/>
    <property type="project" value="TreeGrafter"/>
</dbReference>
<dbReference type="EMBL" id="AZIL01000289">
    <property type="protein sequence ID" value="EWM28461.1"/>
    <property type="molecule type" value="Genomic_DNA"/>
</dbReference>
<dbReference type="PANTHER" id="PTHR10840:SF0">
    <property type="entry name" value="PROGRAMMED CELL DEATH PROTEIN 5"/>
    <property type="match status" value="1"/>
</dbReference>
<dbReference type="GO" id="GO:0003677">
    <property type="term" value="F:DNA binding"/>
    <property type="evidence" value="ECO:0007669"/>
    <property type="project" value="InterPro"/>
</dbReference>
<dbReference type="OrthoDB" id="10252486at2759"/>
<protein>
    <submittedName>
        <fullName evidence="3">Programmed cell death protein 5</fullName>
    </submittedName>
</protein>
<proteinExistence type="inferred from homology"/>
<comment type="caution">
    <text evidence="3">The sequence shown here is derived from an EMBL/GenBank/DDBJ whole genome shotgun (WGS) entry which is preliminary data.</text>
</comment>